<comment type="caution">
    <text evidence="1">The sequence shown here is derived from an EMBL/GenBank/DDBJ whole genome shotgun (WGS) entry which is preliminary data.</text>
</comment>
<sequence length="160" mass="18571">MSNFKFWSWEKKPRTMLRYVKPGDIFCFKVDGGEYRFGRIMSLMSVGHIAEIFDILSDTPKITEGEIENAKRIIPPLIIDTYSLMDKKIEPESDWRIIGHQDNYSPDNVDEIYFAFGIGDSCKKKDFYGNVFPIDESEWNALPKLSPKSDFDIKNLLSKV</sequence>
<dbReference type="EMBL" id="JALLIR010000001">
    <property type="protein sequence ID" value="MDR9948035.1"/>
    <property type="molecule type" value="Genomic_DNA"/>
</dbReference>
<evidence type="ECO:0000313" key="2">
    <source>
        <dbReference type="Proteomes" id="UP001185068"/>
    </source>
</evidence>
<evidence type="ECO:0000313" key="1">
    <source>
        <dbReference type="EMBL" id="MDR9948035.1"/>
    </source>
</evidence>
<reference evidence="1" key="1">
    <citation type="submission" date="2022-11" db="EMBL/GenBank/DDBJ databases">
        <title>blaNDM-1 and qnrB1 co-producing ST413 Enterobacter.</title>
        <authorList>
            <person name="Halder G."/>
            <person name="Chaudhuri B."/>
            <person name="Dutta S."/>
        </authorList>
    </citation>
    <scope>NUCLEOTIDE SEQUENCE</scope>
    <source>
        <strain evidence="1">PEER684</strain>
    </source>
</reference>
<dbReference type="Proteomes" id="UP001185068">
    <property type="component" value="Unassembled WGS sequence"/>
</dbReference>
<organism evidence="1 2">
    <name type="scientific">Enterobacter sichuanensis</name>
    <dbReference type="NCBI Taxonomy" id="2071710"/>
    <lineage>
        <taxon>Bacteria</taxon>
        <taxon>Pseudomonadati</taxon>
        <taxon>Pseudomonadota</taxon>
        <taxon>Gammaproteobacteria</taxon>
        <taxon>Enterobacterales</taxon>
        <taxon>Enterobacteriaceae</taxon>
        <taxon>Enterobacter</taxon>
        <taxon>Enterobacter cloacae complex</taxon>
    </lineage>
</organism>
<protein>
    <submittedName>
        <fullName evidence="1">Immunity 26/phosphotriesterase HocA family protein</fullName>
    </submittedName>
</protein>
<name>A0AAE4DZH5_9ENTR</name>
<gene>
    <name evidence="1" type="ORF">MX989_18365</name>
</gene>
<accession>A0AAE4DZH5</accession>
<proteinExistence type="predicted"/>
<dbReference type="RefSeq" id="WP_059386501.1">
    <property type="nucleotide sequence ID" value="NZ_JACWFD010000013.1"/>
</dbReference>
<dbReference type="AlphaFoldDB" id="A0AAE4DZH5"/>
<dbReference type="InterPro" id="IPR029278">
    <property type="entry name" value="Imm26"/>
</dbReference>
<dbReference type="Pfam" id="PF15428">
    <property type="entry name" value="Imm26"/>
    <property type="match status" value="1"/>
</dbReference>